<comment type="caution">
    <text evidence="1">The sequence shown here is derived from an EMBL/GenBank/DDBJ whole genome shotgun (WGS) entry which is preliminary data.</text>
</comment>
<name>A0A834TTK9_9FABA</name>
<reference evidence="1" key="1">
    <citation type="submission" date="2020-09" db="EMBL/GenBank/DDBJ databases">
        <title>Genome-Enabled Discovery of Anthraquinone Biosynthesis in Senna tora.</title>
        <authorList>
            <person name="Kang S.-H."/>
            <person name="Pandey R.P."/>
            <person name="Lee C.-M."/>
            <person name="Sim J.-S."/>
            <person name="Jeong J.-T."/>
            <person name="Choi B.-S."/>
            <person name="Jung M."/>
            <person name="Ginzburg D."/>
            <person name="Zhao K."/>
            <person name="Won S.Y."/>
            <person name="Oh T.-J."/>
            <person name="Yu Y."/>
            <person name="Kim N.-H."/>
            <person name="Lee O.R."/>
            <person name="Lee T.-H."/>
            <person name="Bashyal P."/>
            <person name="Kim T.-S."/>
            <person name="Lee W.-H."/>
            <person name="Kawkins C."/>
            <person name="Kim C.-K."/>
            <person name="Kim J.S."/>
            <person name="Ahn B.O."/>
            <person name="Rhee S.Y."/>
            <person name="Sohng J.K."/>
        </authorList>
    </citation>
    <scope>NUCLEOTIDE SEQUENCE</scope>
    <source>
        <tissue evidence="1">Leaf</tissue>
    </source>
</reference>
<evidence type="ECO:0000313" key="1">
    <source>
        <dbReference type="EMBL" id="KAF7826120.1"/>
    </source>
</evidence>
<dbReference type="EMBL" id="JAAIUW010000006">
    <property type="protein sequence ID" value="KAF7826120.1"/>
    <property type="molecule type" value="Genomic_DNA"/>
</dbReference>
<organism evidence="1 2">
    <name type="scientific">Senna tora</name>
    <dbReference type="NCBI Taxonomy" id="362788"/>
    <lineage>
        <taxon>Eukaryota</taxon>
        <taxon>Viridiplantae</taxon>
        <taxon>Streptophyta</taxon>
        <taxon>Embryophyta</taxon>
        <taxon>Tracheophyta</taxon>
        <taxon>Spermatophyta</taxon>
        <taxon>Magnoliopsida</taxon>
        <taxon>eudicotyledons</taxon>
        <taxon>Gunneridae</taxon>
        <taxon>Pentapetalae</taxon>
        <taxon>rosids</taxon>
        <taxon>fabids</taxon>
        <taxon>Fabales</taxon>
        <taxon>Fabaceae</taxon>
        <taxon>Caesalpinioideae</taxon>
        <taxon>Cassia clade</taxon>
        <taxon>Senna</taxon>
    </lineage>
</organism>
<sequence length="50" mass="5411">MAAVCVCELRVGEEVRSTTTLVAKRFSKLAGEQTPVKGLNGFAEEEDARL</sequence>
<evidence type="ECO:0000313" key="2">
    <source>
        <dbReference type="Proteomes" id="UP000634136"/>
    </source>
</evidence>
<dbReference type="Proteomes" id="UP000634136">
    <property type="component" value="Unassembled WGS sequence"/>
</dbReference>
<accession>A0A834TTK9</accession>
<protein>
    <submittedName>
        <fullName evidence="1">Uncharacterized protein</fullName>
    </submittedName>
</protein>
<proteinExistence type="predicted"/>
<dbReference type="AlphaFoldDB" id="A0A834TTK9"/>
<gene>
    <name evidence="1" type="ORF">G2W53_017284</name>
</gene>
<keyword evidence="2" id="KW-1185">Reference proteome</keyword>